<keyword evidence="4" id="KW-0106">Calcium</keyword>
<dbReference type="Gene3D" id="3.30.1120.10">
    <property type="match status" value="1"/>
</dbReference>
<evidence type="ECO:0000256" key="1">
    <source>
        <dbReference type="ARBA" id="ARBA00008779"/>
    </source>
</evidence>
<dbReference type="PANTHER" id="PTHR42693:SF43">
    <property type="entry name" value="BLL2667 PROTEIN"/>
    <property type="match status" value="1"/>
</dbReference>
<evidence type="ECO:0000313" key="7">
    <source>
        <dbReference type="Proteomes" id="UP001237105"/>
    </source>
</evidence>
<name>A0ABT6SV43_9ACTN</name>
<keyword evidence="3 6" id="KW-0378">Hydrolase</keyword>
<keyword evidence="7" id="KW-1185">Reference proteome</keyword>
<evidence type="ECO:0000256" key="2">
    <source>
        <dbReference type="ARBA" id="ARBA00022723"/>
    </source>
</evidence>
<protein>
    <submittedName>
        <fullName evidence="6">Arylsulfatase</fullName>
        <ecNumber evidence="6">3.1.6.-</ecNumber>
    </submittedName>
</protein>
<dbReference type="GO" id="GO:0016787">
    <property type="term" value="F:hydrolase activity"/>
    <property type="evidence" value="ECO:0007669"/>
    <property type="project" value="UniProtKB-KW"/>
</dbReference>
<sequence length="779" mass="85345">MVNPAYRATLPIQQPKRLKATPMDVRDAEQPAPIERIRPPEGAPNVLMILVDDMGFGASSSYGGPCSMPTAERLAEGGLRLSRFHTTAICSPTRASLLTGRNHHTVGAAGITELATSHDGYTSSRPDSCAPIPEILRRNGYNTFAFGKWHQTPTWETSRSGPYDRWPTGEGFERFYGFMGAETDQWYPNLYEGTTPVPTPTEPGYHLSEDLADRAIADIREQQAVTPDQPFFGYLAFGACHSPFHAPKEYVDAYRGRFDHGWDEQRERTLAKQRELGLAPEDAGLSARPDEIGAWADQSEDARRLYARMMEAYAGMATHTDAQVGRVVDALEEMGLLDDTLILYIMGDNGASAEAGPDGCVNEYAAYNIVPATVESMLERVDELGGPTLYNHYPVGWAHAMNTPFQWTKQMASHWGGTRVGTIVHWPAGIDAPSGGGIREQFTHVNDVAPTLLDLAGIPEPTSVNGVAQKPMEGVSFAYALNDADAAERHTTQYFEIFGNRGLYHEGWSACTKHAVPWEFNGEQPPFSEDTWELYAPGDYAQANDLAAAEPDKLERLKELFLIEGAKYNVFPLDDRKAVRTDSEAVGRPTTGSTDSVSLYPGMRALHESVLPSTRNRSWSLTADVEVVEEPARGVVAAQGSRFAGWALYLRDGVPVFHYNWVDVERYEIAAPEQLPPGTHQLTYRFTYDGGGVGKGGHGELFVDGKPAGSTRIAHTVPFIYHMTDGLDVGEDNGNPVTDDYGTVRGVFTGGRIHKVVLASGDDAHRDLMGEAKAKASLQ</sequence>
<dbReference type="EC" id="3.1.6.-" evidence="6"/>
<organism evidence="6 7">
    <name type="scientific">Streptomyces luteolus</name>
    <dbReference type="NCBI Taxonomy" id="3043615"/>
    <lineage>
        <taxon>Bacteria</taxon>
        <taxon>Bacillati</taxon>
        <taxon>Actinomycetota</taxon>
        <taxon>Actinomycetes</taxon>
        <taxon>Kitasatosporales</taxon>
        <taxon>Streptomycetaceae</taxon>
        <taxon>Streptomyces</taxon>
    </lineage>
</organism>
<dbReference type="PROSITE" id="PS00523">
    <property type="entry name" value="SULFATASE_1"/>
    <property type="match status" value="1"/>
</dbReference>
<reference evidence="6 7" key="1">
    <citation type="submission" date="2023-05" db="EMBL/GenBank/DDBJ databases">
        <title>Draft genome sequence of Streptomyces sp. B-S-A12 isolated from a cave soil in Thailand.</title>
        <authorList>
            <person name="Chamroensaksri N."/>
            <person name="Muangham S."/>
        </authorList>
    </citation>
    <scope>NUCLEOTIDE SEQUENCE [LARGE SCALE GENOMIC DNA]</scope>
    <source>
        <strain evidence="6 7">B-S-A12</strain>
    </source>
</reference>
<dbReference type="CDD" id="cd16025">
    <property type="entry name" value="PAS_like"/>
    <property type="match status" value="1"/>
</dbReference>
<dbReference type="Proteomes" id="UP001237105">
    <property type="component" value="Unassembled WGS sequence"/>
</dbReference>
<feature type="domain" description="Sulfatase N-terminal" evidence="5">
    <location>
        <begin position="44"/>
        <end position="458"/>
    </location>
</feature>
<dbReference type="SUPFAM" id="SSF53649">
    <property type="entry name" value="Alkaline phosphatase-like"/>
    <property type="match status" value="1"/>
</dbReference>
<dbReference type="EMBL" id="JASCIS010000011">
    <property type="protein sequence ID" value="MDI3419456.1"/>
    <property type="molecule type" value="Genomic_DNA"/>
</dbReference>
<dbReference type="Gene3D" id="3.40.720.10">
    <property type="entry name" value="Alkaline Phosphatase, subunit A"/>
    <property type="match status" value="1"/>
</dbReference>
<dbReference type="InterPro" id="IPR050738">
    <property type="entry name" value="Sulfatase"/>
</dbReference>
<evidence type="ECO:0000259" key="5">
    <source>
        <dbReference type="Pfam" id="PF00884"/>
    </source>
</evidence>
<proteinExistence type="inferred from homology"/>
<comment type="caution">
    <text evidence="6">The sequence shown here is derived from an EMBL/GenBank/DDBJ whole genome shotgun (WGS) entry which is preliminary data.</text>
</comment>
<accession>A0ABT6SV43</accession>
<gene>
    <name evidence="6" type="ORF">QIT00_12970</name>
</gene>
<dbReference type="InterPro" id="IPR024607">
    <property type="entry name" value="Sulfatase_CS"/>
</dbReference>
<dbReference type="PANTHER" id="PTHR42693">
    <property type="entry name" value="ARYLSULFATASE FAMILY MEMBER"/>
    <property type="match status" value="1"/>
</dbReference>
<dbReference type="Pfam" id="PF00884">
    <property type="entry name" value="Sulfatase"/>
    <property type="match status" value="1"/>
</dbReference>
<comment type="similarity">
    <text evidence="1">Belongs to the sulfatase family.</text>
</comment>
<dbReference type="InterPro" id="IPR000917">
    <property type="entry name" value="Sulfatase_N"/>
</dbReference>
<dbReference type="RefSeq" id="WP_282535370.1">
    <property type="nucleotide sequence ID" value="NZ_JASCIS010000011.1"/>
</dbReference>
<evidence type="ECO:0000256" key="3">
    <source>
        <dbReference type="ARBA" id="ARBA00022801"/>
    </source>
</evidence>
<dbReference type="InterPro" id="IPR017850">
    <property type="entry name" value="Alkaline_phosphatase_core_sf"/>
</dbReference>
<keyword evidence="2" id="KW-0479">Metal-binding</keyword>
<evidence type="ECO:0000313" key="6">
    <source>
        <dbReference type="EMBL" id="MDI3419456.1"/>
    </source>
</evidence>
<evidence type="ECO:0000256" key="4">
    <source>
        <dbReference type="ARBA" id="ARBA00022837"/>
    </source>
</evidence>